<feature type="compositionally biased region" description="Polar residues" evidence="1">
    <location>
        <begin position="23"/>
        <end position="40"/>
    </location>
</feature>
<dbReference type="Proteomes" id="UP000276133">
    <property type="component" value="Unassembled WGS sequence"/>
</dbReference>
<evidence type="ECO:0000256" key="1">
    <source>
        <dbReference type="SAM" id="MobiDB-lite"/>
    </source>
</evidence>
<feature type="compositionally biased region" description="Basic and acidic residues" evidence="1">
    <location>
        <begin position="42"/>
        <end position="53"/>
    </location>
</feature>
<sequence>MMDLLSNSRDDDSFVAVEGFHNGHQSQGKRSLSPSAYNDTSSSKRSDRRDRSGSRAGRRRDRSRSSRRQRSRERRRSDKPSRHSDKYKWERTCY</sequence>
<dbReference type="EMBL" id="REGN01004867">
    <property type="protein sequence ID" value="RNA15860.1"/>
    <property type="molecule type" value="Genomic_DNA"/>
</dbReference>
<feature type="region of interest" description="Disordered" evidence="1">
    <location>
        <begin position="16"/>
        <end position="94"/>
    </location>
</feature>
<feature type="compositionally biased region" description="Basic residues" evidence="1">
    <location>
        <begin position="56"/>
        <end position="74"/>
    </location>
</feature>
<evidence type="ECO:0000313" key="2">
    <source>
        <dbReference type="EMBL" id="RNA15860.1"/>
    </source>
</evidence>
<proteinExistence type="predicted"/>
<feature type="non-terminal residue" evidence="2">
    <location>
        <position position="94"/>
    </location>
</feature>
<organism evidence="2 3">
    <name type="scientific">Brachionus plicatilis</name>
    <name type="common">Marine rotifer</name>
    <name type="synonym">Brachionus muelleri</name>
    <dbReference type="NCBI Taxonomy" id="10195"/>
    <lineage>
        <taxon>Eukaryota</taxon>
        <taxon>Metazoa</taxon>
        <taxon>Spiralia</taxon>
        <taxon>Gnathifera</taxon>
        <taxon>Rotifera</taxon>
        <taxon>Eurotatoria</taxon>
        <taxon>Monogononta</taxon>
        <taxon>Pseudotrocha</taxon>
        <taxon>Ploima</taxon>
        <taxon>Brachionidae</taxon>
        <taxon>Brachionus</taxon>
    </lineage>
</organism>
<evidence type="ECO:0000313" key="3">
    <source>
        <dbReference type="Proteomes" id="UP000276133"/>
    </source>
</evidence>
<comment type="caution">
    <text evidence="2">The sequence shown here is derived from an EMBL/GenBank/DDBJ whole genome shotgun (WGS) entry which is preliminary data.</text>
</comment>
<gene>
    <name evidence="2" type="ORF">BpHYR1_004277</name>
</gene>
<dbReference type="AlphaFoldDB" id="A0A3M7QWV0"/>
<protein>
    <submittedName>
        <fullName evidence="2">Uncharacterized protein</fullName>
    </submittedName>
</protein>
<name>A0A3M7QWV0_BRAPC</name>
<reference evidence="2 3" key="1">
    <citation type="journal article" date="2018" name="Sci. Rep.">
        <title>Genomic signatures of local adaptation to the degree of environmental predictability in rotifers.</title>
        <authorList>
            <person name="Franch-Gras L."/>
            <person name="Hahn C."/>
            <person name="Garcia-Roger E.M."/>
            <person name="Carmona M.J."/>
            <person name="Serra M."/>
            <person name="Gomez A."/>
        </authorList>
    </citation>
    <scope>NUCLEOTIDE SEQUENCE [LARGE SCALE GENOMIC DNA]</scope>
    <source>
        <strain evidence="2">HYR1</strain>
    </source>
</reference>
<accession>A0A3M7QWV0</accession>
<keyword evidence="3" id="KW-1185">Reference proteome</keyword>
<feature type="compositionally biased region" description="Basic and acidic residues" evidence="1">
    <location>
        <begin position="75"/>
        <end position="94"/>
    </location>
</feature>